<evidence type="ECO:0000313" key="1">
    <source>
        <dbReference type="EMBL" id="MRJ23360.1"/>
    </source>
</evidence>
<dbReference type="EMBL" id="VOIX01000010">
    <property type="protein sequence ID" value="MRJ23360.1"/>
    <property type="molecule type" value="Genomic_DNA"/>
</dbReference>
<proteinExistence type="predicted"/>
<gene>
    <name evidence="1" type="ORF">FRT60_23995</name>
</gene>
<dbReference type="AlphaFoldDB" id="A0A646P7L5"/>
<accession>A0A646P7L5</accession>
<protein>
    <submittedName>
        <fullName evidence="1">Uncharacterized protein</fullName>
    </submittedName>
</protein>
<organism evidence="1 2">
    <name type="scientific">Pseudomonas haemolytica</name>
    <dbReference type="NCBI Taxonomy" id="2600065"/>
    <lineage>
        <taxon>Bacteria</taxon>
        <taxon>Pseudomonadati</taxon>
        <taxon>Pseudomonadota</taxon>
        <taxon>Gammaproteobacteria</taxon>
        <taxon>Pseudomonadales</taxon>
        <taxon>Pseudomonadaceae</taxon>
        <taxon>Pseudomonas</taxon>
    </lineage>
</organism>
<comment type="caution">
    <text evidence="1">The sequence shown here is derived from an EMBL/GenBank/DDBJ whole genome shotgun (WGS) entry which is preliminary data.</text>
</comment>
<dbReference type="Proteomes" id="UP000432048">
    <property type="component" value="Unassembled WGS sequence"/>
</dbReference>
<name>A0A646P7L5_9PSED</name>
<dbReference type="RefSeq" id="WP_052224590.1">
    <property type="nucleotide sequence ID" value="NZ_VOIX01000010.1"/>
</dbReference>
<reference evidence="1 2" key="1">
    <citation type="submission" date="2019-08" db="EMBL/GenBank/DDBJ databases">
        <title>Pseudomonas haemolytica sp. nov. isolated from raw milk and skim milk concentrate.</title>
        <authorList>
            <person name="Hofmann K."/>
            <person name="Huptas C."/>
            <person name="Doll E."/>
            <person name="Scherer S."/>
            <person name="Wenning M."/>
        </authorList>
    </citation>
    <scope>NUCLEOTIDE SEQUENCE [LARGE SCALE GENOMIC DNA]</scope>
    <source>
        <strain evidence="1 2">DSM 108988</strain>
    </source>
</reference>
<sequence>MWWEKTVEYTFVQRFMPNFADGRAEEDRYLAPLDGDHEKAGDAIMAIDTKMVLIEFKRSLGEVNSELRKFPNFESARRALKKTDRHHLLVYGMASKGSQLELAARTYFSESEVEIKKITTEGKTYDDFLIYLNKFLKFKYPKGGGGSDKKSPDSPTDDIGGLEYIVVIGIVSGEPRFAMSLRDFLSYKRPDGGSTATIPLTPKSPEGAAVKLEKMAEPLMVTTN</sequence>
<evidence type="ECO:0000313" key="2">
    <source>
        <dbReference type="Proteomes" id="UP000432048"/>
    </source>
</evidence>